<evidence type="ECO:0000259" key="7">
    <source>
        <dbReference type="PROSITE" id="PS50290"/>
    </source>
</evidence>
<protein>
    <recommendedName>
        <fullName evidence="2">1-phosphatidylinositol 4-kinase</fullName>
        <ecNumber evidence="2">2.7.1.67</ecNumber>
    </recommendedName>
</protein>
<organism evidence="8 9">
    <name type="scientific">Raphanus sativus</name>
    <name type="common">Radish</name>
    <name type="synonym">Raphanus raphanistrum var. sativus</name>
    <dbReference type="NCBI Taxonomy" id="3726"/>
    <lineage>
        <taxon>Eukaryota</taxon>
        <taxon>Viridiplantae</taxon>
        <taxon>Streptophyta</taxon>
        <taxon>Embryophyta</taxon>
        <taxon>Tracheophyta</taxon>
        <taxon>Spermatophyta</taxon>
        <taxon>Magnoliopsida</taxon>
        <taxon>eudicotyledons</taxon>
        <taxon>Gunneridae</taxon>
        <taxon>Pentapetalae</taxon>
        <taxon>rosids</taxon>
        <taxon>malvids</taxon>
        <taxon>Brassicales</taxon>
        <taxon>Brassicaceae</taxon>
        <taxon>Brassiceae</taxon>
        <taxon>Raphanus</taxon>
    </lineage>
</organism>
<evidence type="ECO:0000256" key="3">
    <source>
        <dbReference type="ARBA" id="ARBA00022679"/>
    </source>
</evidence>
<accession>A0A9W3DIL1</accession>
<evidence type="ECO:0000256" key="2">
    <source>
        <dbReference type="ARBA" id="ARBA00012169"/>
    </source>
</evidence>
<comment type="similarity">
    <text evidence="1">Belongs to the PI3/PI4-kinase family. Type II PI4K subfamily.</text>
</comment>
<name>A0A9W3DIL1_RAPSA</name>
<dbReference type="InterPro" id="IPR000403">
    <property type="entry name" value="PI3/4_kinase_cat_dom"/>
</dbReference>
<keyword evidence="3" id="KW-0808">Transferase</keyword>
<evidence type="ECO:0000256" key="1">
    <source>
        <dbReference type="ARBA" id="ARBA00008941"/>
    </source>
</evidence>
<evidence type="ECO:0000256" key="5">
    <source>
        <dbReference type="ARBA" id="ARBA00022777"/>
    </source>
</evidence>
<evidence type="ECO:0000313" key="9">
    <source>
        <dbReference type="RefSeq" id="XP_056863645.1"/>
    </source>
</evidence>
<dbReference type="PANTHER" id="PTHR45800">
    <property type="entry name" value="PHOSPHATIDYLINOSITOL 4-KINASE GAMMA"/>
    <property type="match status" value="1"/>
</dbReference>
<dbReference type="GO" id="GO:0005524">
    <property type="term" value="F:ATP binding"/>
    <property type="evidence" value="ECO:0007669"/>
    <property type="project" value="UniProtKB-KW"/>
</dbReference>
<evidence type="ECO:0000313" key="8">
    <source>
        <dbReference type="Proteomes" id="UP000504610"/>
    </source>
</evidence>
<dbReference type="Pfam" id="PF00454">
    <property type="entry name" value="PI3_PI4_kinase"/>
    <property type="match status" value="1"/>
</dbReference>
<evidence type="ECO:0000256" key="4">
    <source>
        <dbReference type="ARBA" id="ARBA00022741"/>
    </source>
</evidence>
<dbReference type="GO" id="GO:0004430">
    <property type="term" value="F:1-phosphatidylinositol 4-kinase activity"/>
    <property type="evidence" value="ECO:0007669"/>
    <property type="project" value="UniProtKB-EC"/>
</dbReference>
<dbReference type="GeneID" id="108850417"/>
<sequence length="126" mass="13683">MKHSIPVAETCVRELAAYFLEYQGFSGVPPTALVSISHVPFHVNDAFSSMPYKVSSLQRFMCLDFDAGELGPGSFTVASVHPIGILDVRVLNLDRHAGNMLVKRCEQDKGVGTAELVPIDHGLCLP</sequence>
<dbReference type="PANTHER" id="PTHR45800:SF14">
    <property type="entry name" value="PHOSPHATIDYLINOSITOL 4-KINASE GAMMA 1"/>
    <property type="match status" value="1"/>
</dbReference>
<dbReference type="PROSITE" id="PS50290">
    <property type="entry name" value="PI3_4_KINASE_3"/>
    <property type="match status" value="1"/>
</dbReference>
<dbReference type="KEGG" id="rsz:108850417"/>
<dbReference type="RefSeq" id="XP_056863645.1">
    <property type="nucleotide sequence ID" value="XM_057007665.1"/>
</dbReference>
<feature type="domain" description="PI3K/PI4K catalytic" evidence="7">
    <location>
        <begin position="1"/>
        <end position="126"/>
    </location>
</feature>
<keyword evidence="5" id="KW-0418">Kinase</keyword>
<keyword evidence="8" id="KW-1185">Reference proteome</keyword>
<keyword evidence="6" id="KW-0067">ATP-binding</keyword>
<evidence type="ECO:0000256" key="6">
    <source>
        <dbReference type="ARBA" id="ARBA00022840"/>
    </source>
</evidence>
<dbReference type="EC" id="2.7.1.67" evidence="2"/>
<dbReference type="Proteomes" id="UP000504610">
    <property type="component" value="Chromosome 4"/>
</dbReference>
<dbReference type="OrthoDB" id="1722760at2759"/>
<gene>
    <name evidence="9" type="primary">LOC108850417</name>
</gene>
<dbReference type="AlphaFoldDB" id="A0A9W3DIL1"/>
<keyword evidence="4" id="KW-0547">Nucleotide-binding</keyword>
<reference evidence="8" key="1">
    <citation type="journal article" date="2019" name="Database">
        <title>The radish genome database (RadishGD): an integrated information resource for radish genomics.</title>
        <authorList>
            <person name="Yu H.J."/>
            <person name="Baek S."/>
            <person name="Lee Y.J."/>
            <person name="Cho A."/>
            <person name="Mun J.H."/>
        </authorList>
    </citation>
    <scope>NUCLEOTIDE SEQUENCE [LARGE SCALE GENOMIC DNA]</scope>
    <source>
        <strain evidence="8">cv. WK10039</strain>
    </source>
</reference>
<proteinExistence type="inferred from homology"/>
<dbReference type="InterPro" id="IPR044571">
    <property type="entry name" value="P4KG1-8"/>
</dbReference>
<reference evidence="9" key="2">
    <citation type="submission" date="2025-08" db="UniProtKB">
        <authorList>
            <consortium name="RefSeq"/>
        </authorList>
    </citation>
    <scope>IDENTIFICATION</scope>
    <source>
        <tissue evidence="9">Leaf</tissue>
    </source>
</reference>